<evidence type="ECO:0000256" key="5">
    <source>
        <dbReference type="ARBA" id="ARBA00022840"/>
    </source>
</evidence>
<protein>
    <recommendedName>
        <fullName evidence="8">ADP,ATP carrier protein</fullName>
    </recommendedName>
</protein>
<organism evidence="9 10">
    <name type="scientific">Candidatus Nitrospira inopinata</name>
    <dbReference type="NCBI Taxonomy" id="1715989"/>
    <lineage>
        <taxon>Bacteria</taxon>
        <taxon>Pseudomonadati</taxon>
        <taxon>Nitrospirota</taxon>
        <taxon>Nitrospiria</taxon>
        <taxon>Nitrospirales</taxon>
        <taxon>Nitrospiraceae</taxon>
        <taxon>Nitrospira</taxon>
    </lineage>
</organism>
<keyword evidence="5 8" id="KW-0067">ATP-binding</keyword>
<dbReference type="Pfam" id="PF07690">
    <property type="entry name" value="MFS_1"/>
    <property type="match status" value="1"/>
</dbReference>
<dbReference type="RefSeq" id="WP_062485009.1">
    <property type="nucleotide sequence ID" value="NZ_LN885086.1"/>
</dbReference>
<feature type="transmembrane region" description="Helical" evidence="8">
    <location>
        <begin position="92"/>
        <end position="111"/>
    </location>
</feature>
<feature type="transmembrane region" description="Helical" evidence="8">
    <location>
        <begin position="155"/>
        <end position="173"/>
    </location>
</feature>
<dbReference type="InterPro" id="IPR036259">
    <property type="entry name" value="MFS_trans_sf"/>
</dbReference>
<comment type="subcellular location">
    <subcellularLocation>
        <location evidence="1 8">Membrane</location>
        <topology evidence="1 8">Multi-pass membrane protein</topology>
    </subcellularLocation>
</comment>
<evidence type="ECO:0000256" key="2">
    <source>
        <dbReference type="ARBA" id="ARBA00022448"/>
    </source>
</evidence>
<dbReference type="Gene3D" id="1.20.1250.20">
    <property type="entry name" value="MFS general substrate transporter like domains"/>
    <property type="match status" value="1"/>
</dbReference>
<dbReference type="OrthoDB" id="199378at2"/>
<evidence type="ECO:0000313" key="9">
    <source>
        <dbReference type="EMBL" id="CUQ66985.1"/>
    </source>
</evidence>
<feature type="transmembrane region" description="Helical" evidence="8">
    <location>
        <begin position="179"/>
        <end position="201"/>
    </location>
</feature>
<name>A0A0S4KUI7_9BACT</name>
<gene>
    <name evidence="9" type="ORF">NITINOP_2013</name>
</gene>
<feature type="transmembrane region" description="Helical" evidence="8">
    <location>
        <begin position="305"/>
        <end position="328"/>
    </location>
</feature>
<dbReference type="GO" id="GO:0016020">
    <property type="term" value="C:membrane"/>
    <property type="evidence" value="ECO:0007669"/>
    <property type="project" value="UniProtKB-SubCell"/>
</dbReference>
<proteinExistence type="inferred from homology"/>
<keyword evidence="6 8" id="KW-1133">Transmembrane helix</keyword>
<dbReference type="SUPFAM" id="SSF103473">
    <property type="entry name" value="MFS general substrate transporter"/>
    <property type="match status" value="1"/>
</dbReference>
<keyword evidence="3 8" id="KW-0812">Transmembrane</keyword>
<feature type="transmembrane region" description="Helical" evidence="8">
    <location>
        <begin position="26"/>
        <end position="45"/>
    </location>
</feature>
<sequence length="439" mass="48524">MATEIEPDRSLLNRGAALFGARPEEVLPLAWAFAYFFCLLCGYSILRPVRDEMAIEGGIKHLPWLMSATFVTMLLATPLFGWLSARCSRSRLLLTIYTFFMANLAVFYVVMSSHWQAEWVARGFFVWLSVFNLFVVSVFWSFMDDLFTPEQGARLFGVIAAGGSSGALLGPLLTTGLTFFISVPELMLISAGFLGLCLVCIDRLERWGAARTARHPPHPGDPLRGGVLAGVRLALSSPYLLGICGYIGLLTMTATFLYFEQTRLVADYLDQPEARTRLFSAIDFTTNLLTWTTQLFITNRLIGRFGLVAGLVCLPAISVAGFLGIALWPTLAVYVVFSVLRRVSEYALSKPSREVLFTALSREEKYKAKNFIDTAVSRGGDASTAWLVSGLKSLGATTAHIAWALVPLMVAWVWLARVLARRKEQRSEPTVLDEVSSGR</sequence>
<dbReference type="STRING" id="1715989.NITINOP_2013"/>
<keyword evidence="2 8" id="KW-0813">Transport</keyword>
<dbReference type="EMBL" id="LN885086">
    <property type="protein sequence ID" value="CUQ66985.1"/>
    <property type="molecule type" value="Genomic_DNA"/>
</dbReference>
<evidence type="ECO:0000256" key="4">
    <source>
        <dbReference type="ARBA" id="ARBA00022741"/>
    </source>
</evidence>
<dbReference type="AlphaFoldDB" id="A0A0S4KUI7"/>
<reference evidence="10" key="1">
    <citation type="submission" date="2015-09" db="EMBL/GenBank/DDBJ databases">
        <authorList>
            <person name="Daims H."/>
        </authorList>
    </citation>
    <scope>NUCLEOTIDE SEQUENCE [LARGE SCALE GENOMIC DNA]</scope>
</reference>
<feature type="transmembrane region" description="Helical" evidence="8">
    <location>
        <begin position="401"/>
        <end position="420"/>
    </location>
</feature>
<comment type="similarity">
    <text evidence="8">Belongs to the ADP/ATP translocase tlc family.</text>
</comment>
<keyword evidence="4 8" id="KW-0547">Nucleotide-binding</keyword>
<evidence type="ECO:0000256" key="3">
    <source>
        <dbReference type="ARBA" id="ARBA00022692"/>
    </source>
</evidence>
<evidence type="ECO:0000256" key="7">
    <source>
        <dbReference type="ARBA" id="ARBA00023136"/>
    </source>
</evidence>
<feature type="transmembrane region" description="Helical" evidence="8">
    <location>
        <begin position="239"/>
        <end position="259"/>
    </location>
</feature>
<keyword evidence="7 8" id="KW-0472">Membrane</keyword>
<dbReference type="GO" id="GO:0005471">
    <property type="term" value="F:ATP:ADP antiporter activity"/>
    <property type="evidence" value="ECO:0007669"/>
    <property type="project" value="InterPro"/>
</dbReference>
<dbReference type="InterPro" id="IPR004667">
    <property type="entry name" value="ADP_ATP_car_bac_type"/>
</dbReference>
<dbReference type="Proteomes" id="UP000066284">
    <property type="component" value="Chromosome 1"/>
</dbReference>
<dbReference type="GO" id="GO:0005524">
    <property type="term" value="F:ATP binding"/>
    <property type="evidence" value="ECO:0007669"/>
    <property type="project" value="UniProtKB-KW"/>
</dbReference>
<dbReference type="Pfam" id="PF03219">
    <property type="entry name" value="TLC"/>
    <property type="match status" value="1"/>
</dbReference>
<dbReference type="InterPro" id="IPR011701">
    <property type="entry name" value="MFS"/>
</dbReference>
<feature type="transmembrane region" description="Helical" evidence="8">
    <location>
        <begin position="123"/>
        <end position="143"/>
    </location>
</feature>
<dbReference type="PANTHER" id="PTHR43596:SF1">
    <property type="entry name" value="ADP,ATP CARRIER PROTEIN"/>
    <property type="match status" value="1"/>
</dbReference>
<evidence type="ECO:0000256" key="6">
    <source>
        <dbReference type="ARBA" id="ARBA00022989"/>
    </source>
</evidence>
<feature type="transmembrane region" description="Helical" evidence="8">
    <location>
        <begin position="65"/>
        <end position="85"/>
    </location>
</feature>
<keyword evidence="10" id="KW-1185">Reference proteome</keyword>
<evidence type="ECO:0000313" key="10">
    <source>
        <dbReference type="Proteomes" id="UP000066284"/>
    </source>
</evidence>
<accession>A0A0S4KUI7</accession>
<dbReference type="PANTHER" id="PTHR43596">
    <property type="entry name" value="ADP,ATP CARRIER PROTEIN"/>
    <property type="match status" value="1"/>
</dbReference>
<evidence type="ECO:0000256" key="8">
    <source>
        <dbReference type="RuleBase" id="RU363121"/>
    </source>
</evidence>
<dbReference type="KEGG" id="nio:NITINOP_2013"/>
<feature type="transmembrane region" description="Helical" evidence="8">
    <location>
        <begin position="279"/>
        <end position="298"/>
    </location>
</feature>
<evidence type="ECO:0000256" key="1">
    <source>
        <dbReference type="ARBA" id="ARBA00004141"/>
    </source>
</evidence>